<evidence type="ECO:0000256" key="1">
    <source>
        <dbReference type="ARBA" id="ARBA00010577"/>
    </source>
</evidence>
<organism evidence="4 5">
    <name type="scientific">Bacillus salacetis</name>
    <dbReference type="NCBI Taxonomy" id="2315464"/>
    <lineage>
        <taxon>Bacteria</taxon>
        <taxon>Bacillati</taxon>
        <taxon>Bacillota</taxon>
        <taxon>Bacilli</taxon>
        <taxon>Bacillales</taxon>
        <taxon>Bacillaceae</taxon>
        <taxon>Bacillus</taxon>
    </lineage>
</organism>
<comment type="caution">
    <text evidence="4">The sequence shown here is derived from an EMBL/GenBank/DDBJ whole genome shotgun (WGS) entry which is preliminary data.</text>
</comment>
<protein>
    <recommendedName>
        <fullName evidence="3">Basal-body rod modification protein FlgD</fullName>
    </recommendedName>
</protein>
<accession>A0A3A1R6U0</accession>
<dbReference type="EMBL" id="QXIR01000005">
    <property type="protein sequence ID" value="RIW36412.1"/>
    <property type="molecule type" value="Genomic_DNA"/>
</dbReference>
<reference evidence="4 5" key="1">
    <citation type="submission" date="2018-09" db="EMBL/GenBank/DDBJ databases">
        <title>Bacillus saliacetes sp. nov., isolated from Thai shrimp paste (Ka-pi).</title>
        <authorList>
            <person name="Daroonpunt R."/>
            <person name="Tanasupawat S."/>
            <person name="Yiamsombut S."/>
        </authorList>
    </citation>
    <scope>NUCLEOTIDE SEQUENCE [LARGE SCALE GENOMIC DNA]</scope>
    <source>
        <strain evidence="4 5">SKP7-4</strain>
    </source>
</reference>
<keyword evidence="4" id="KW-0969">Cilium</keyword>
<evidence type="ECO:0000256" key="3">
    <source>
        <dbReference type="RuleBase" id="RU362076"/>
    </source>
</evidence>
<comment type="function">
    <text evidence="3">Required for flagellar hook formation. May act as a scaffolding protein.</text>
</comment>
<keyword evidence="5" id="KW-1185">Reference proteome</keyword>
<sequence>MSNTINSNLLLSSLQQKQREGGKDVLGKDDFMKILMTQLQNQDPLNPMQDKDFIAQMATFSTLEQITNLSKSMETFIESQAQNNLISYNQFVGKEITWHKLEESSEGKTEIKEGKGIVSSVRFKDNEVQFILQDGTALAPGNVSQVNHQDTNNGDNSLVNASGLIGRTVYWNEKETGSELHSAVKSVSQKDGSLWFHLENGEKIKEDSVWKIE</sequence>
<evidence type="ECO:0000256" key="2">
    <source>
        <dbReference type="ARBA" id="ARBA00022795"/>
    </source>
</evidence>
<proteinExistence type="inferred from homology"/>
<dbReference type="Proteomes" id="UP000265801">
    <property type="component" value="Unassembled WGS sequence"/>
</dbReference>
<dbReference type="InterPro" id="IPR005648">
    <property type="entry name" value="FlgD"/>
</dbReference>
<dbReference type="RefSeq" id="WP_119545963.1">
    <property type="nucleotide sequence ID" value="NZ_QXIR01000005.1"/>
</dbReference>
<evidence type="ECO:0000313" key="5">
    <source>
        <dbReference type="Proteomes" id="UP000265801"/>
    </source>
</evidence>
<evidence type="ECO:0000313" key="4">
    <source>
        <dbReference type="EMBL" id="RIW36412.1"/>
    </source>
</evidence>
<keyword evidence="4" id="KW-0282">Flagellum</keyword>
<keyword evidence="2 3" id="KW-1005">Bacterial flagellum biogenesis</keyword>
<dbReference type="NCBIfam" id="NF007197">
    <property type="entry name" value="PRK09618.1"/>
    <property type="match status" value="1"/>
</dbReference>
<keyword evidence="4" id="KW-0966">Cell projection</keyword>
<dbReference type="OrthoDB" id="280334at2"/>
<dbReference type="Pfam" id="PF03963">
    <property type="entry name" value="FlgD"/>
    <property type="match status" value="1"/>
</dbReference>
<gene>
    <name evidence="4" type="primary">flgD</name>
    <name evidence="4" type="ORF">D3H55_05745</name>
</gene>
<comment type="similarity">
    <text evidence="1 3">Belongs to the FlgD family.</text>
</comment>
<dbReference type="AlphaFoldDB" id="A0A3A1R6U0"/>
<dbReference type="GO" id="GO:0044781">
    <property type="term" value="P:bacterial-type flagellum organization"/>
    <property type="evidence" value="ECO:0007669"/>
    <property type="project" value="UniProtKB-UniRule"/>
</dbReference>
<name>A0A3A1R6U0_9BACI</name>